<reference evidence="3" key="1">
    <citation type="submission" date="2016-10" db="EMBL/GenBank/DDBJ databases">
        <title>Sequence of Gallionella enrichment culture.</title>
        <authorList>
            <person name="Poehlein A."/>
            <person name="Muehling M."/>
            <person name="Daniel R."/>
        </authorList>
    </citation>
    <scope>NUCLEOTIDE SEQUENCE</scope>
</reference>
<dbReference type="InterPro" id="IPR021834">
    <property type="entry name" value="DUF3426"/>
</dbReference>
<evidence type="ECO:0000313" key="3">
    <source>
        <dbReference type="EMBL" id="OIR19184.1"/>
    </source>
</evidence>
<dbReference type="EMBL" id="MLJW01000001">
    <property type="protein sequence ID" value="OIR19184.1"/>
    <property type="molecule type" value="Genomic_DNA"/>
</dbReference>
<organism evidence="3">
    <name type="scientific">mine drainage metagenome</name>
    <dbReference type="NCBI Taxonomy" id="410659"/>
    <lineage>
        <taxon>unclassified sequences</taxon>
        <taxon>metagenomes</taxon>
        <taxon>ecological metagenomes</taxon>
    </lineage>
</organism>
<dbReference type="InterPro" id="IPR011723">
    <property type="entry name" value="Znf/thioredoxin_put"/>
</dbReference>
<feature type="domain" description="Zinc finger/thioredoxin putative" evidence="2">
    <location>
        <begin position="4"/>
        <end position="39"/>
    </location>
</feature>
<keyword evidence="1" id="KW-1133">Transmembrane helix</keyword>
<evidence type="ECO:0000259" key="2">
    <source>
        <dbReference type="Pfam" id="PF13719"/>
    </source>
</evidence>
<feature type="transmembrane region" description="Helical" evidence="1">
    <location>
        <begin position="107"/>
        <end position="128"/>
    </location>
</feature>
<proteinExistence type="predicted"/>
<sequence>MTEITQCPQCGTRFKVTQAQLDAHDGLVRCGRCHEVFDAAKHLHDDEPSPQLSLPIDAVPPDSQADLTPIADVPGLEAEPPTLAQQVQFVEELTDEVLEMPPRKTSWISILAILLLALSLLGQSLYFFPGEIGTQLPGLKPMLEDYCALLDCTVALPQKADLLVIESSELESDAEQGNIVTLHALIHNRAPYAQAYPSLELTLTSALDQPVARRVFHPADYLPAGTSEKQGIAGNRDLDIKLHLDTTDLKPAGYRLFLFYPESR</sequence>
<accession>A0A1J5TSG2</accession>
<name>A0A1J5TSG2_9ZZZZ</name>
<keyword evidence="1" id="KW-0472">Membrane</keyword>
<dbReference type="NCBIfam" id="TIGR02098">
    <property type="entry name" value="MJ0042_CXXC"/>
    <property type="match status" value="1"/>
</dbReference>
<dbReference type="Pfam" id="PF13719">
    <property type="entry name" value="Zn_ribbon_5"/>
    <property type="match status" value="1"/>
</dbReference>
<dbReference type="Pfam" id="PF11906">
    <property type="entry name" value="DUF3426"/>
    <property type="match status" value="1"/>
</dbReference>
<gene>
    <name evidence="3" type="ORF">GALL_00630</name>
</gene>
<keyword evidence="1" id="KW-0812">Transmembrane</keyword>
<evidence type="ECO:0000256" key="1">
    <source>
        <dbReference type="SAM" id="Phobius"/>
    </source>
</evidence>
<dbReference type="AlphaFoldDB" id="A0A1J5TSG2"/>
<comment type="caution">
    <text evidence="3">The sequence shown here is derived from an EMBL/GenBank/DDBJ whole genome shotgun (WGS) entry which is preliminary data.</text>
</comment>
<protein>
    <recommendedName>
        <fullName evidence="2">Zinc finger/thioredoxin putative domain-containing protein</fullName>
    </recommendedName>
</protein>